<organism evidence="2 3">
    <name type="scientific">Aliikangiella maris</name>
    <dbReference type="NCBI Taxonomy" id="3162458"/>
    <lineage>
        <taxon>Bacteria</taxon>
        <taxon>Pseudomonadati</taxon>
        <taxon>Pseudomonadota</taxon>
        <taxon>Gammaproteobacteria</taxon>
        <taxon>Oceanospirillales</taxon>
        <taxon>Pleioneaceae</taxon>
        <taxon>Aliikangiella</taxon>
    </lineage>
</organism>
<dbReference type="Proteomes" id="UP001548189">
    <property type="component" value="Unassembled WGS sequence"/>
</dbReference>
<keyword evidence="1" id="KW-0472">Membrane</keyword>
<evidence type="ECO:0000313" key="2">
    <source>
        <dbReference type="EMBL" id="MET1255867.1"/>
    </source>
</evidence>
<keyword evidence="3" id="KW-1185">Reference proteome</keyword>
<keyword evidence="1" id="KW-1133">Transmembrane helix</keyword>
<reference evidence="2 3" key="1">
    <citation type="submission" date="2024-06" db="EMBL/GenBank/DDBJ databases">
        <authorList>
            <person name="Li F."/>
        </authorList>
    </citation>
    <scope>NUCLEOTIDE SEQUENCE [LARGE SCALE GENOMIC DNA]</scope>
    <source>
        <strain evidence="2 3">GXAS 311</strain>
    </source>
</reference>
<feature type="transmembrane region" description="Helical" evidence="1">
    <location>
        <begin position="12"/>
        <end position="31"/>
    </location>
</feature>
<dbReference type="EMBL" id="JBEVCJ010000014">
    <property type="protein sequence ID" value="MET1255867.1"/>
    <property type="molecule type" value="Genomic_DNA"/>
</dbReference>
<protein>
    <submittedName>
        <fullName evidence="2">Uncharacterized protein</fullName>
    </submittedName>
</protein>
<sequence length="66" mass="7639">MTENPQLKHKAQIMNIIGWVLLLIGIILYILPVAFEWLGHYSGLLAFVFIFCGITLLKLRKDQLNR</sequence>
<gene>
    <name evidence="2" type="ORF">ABVT43_12075</name>
</gene>
<comment type="caution">
    <text evidence="2">The sequence shown here is derived from an EMBL/GenBank/DDBJ whole genome shotgun (WGS) entry which is preliminary data.</text>
</comment>
<feature type="transmembrane region" description="Helical" evidence="1">
    <location>
        <begin position="37"/>
        <end position="57"/>
    </location>
</feature>
<dbReference type="RefSeq" id="WP_353896453.1">
    <property type="nucleotide sequence ID" value="NZ_JBEVCJ010000014.1"/>
</dbReference>
<accession>A0ABV2BV98</accession>
<evidence type="ECO:0000256" key="1">
    <source>
        <dbReference type="SAM" id="Phobius"/>
    </source>
</evidence>
<proteinExistence type="predicted"/>
<keyword evidence="1" id="KW-0812">Transmembrane</keyword>
<evidence type="ECO:0000313" key="3">
    <source>
        <dbReference type="Proteomes" id="UP001548189"/>
    </source>
</evidence>
<name>A0ABV2BV98_9GAMM</name>